<keyword evidence="4 6" id="KW-0472">Membrane</keyword>
<evidence type="ECO:0000313" key="7">
    <source>
        <dbReference type="EMBL" id="TQB70725.1"/>
    </source>
</evidence>
<evidence type="ECO:0000256" key="4">
    <source>
        <dbReference type="ARBA" id="ARBA00023136"/>
    </source>
</evidence>
<evidence type="ECO:0008006" key="9">
    <source>
        <dbReference type="Google" id="ProtNLM"/>
    </source>
</evidence>
<feature type="region of interest" description="Disordered" evidence="5">
    <location>
        <begin position="414"/>
        <end position="443"/>
    </location>
</feature>
<evidence type="ECO:0000256" key="6">
    <source>
        <dbReference type="SAM" id="Phobius"/>
    </source>
</evidence>
<keyword evidence="2 6" id="KW-0812">Transmembrane</keyword>
<evidence type="ECO:0000256" key="1">
    <source>
        <dbReference type="ARBA" id="ARBA00004167"/>
    </source>
</evidence>
<dbReference type="AlphaFoldDB" id="A0A507QUJ5"/>
<dbReference type="GO" id="GO:0005509">
    <property type="term" value="F:calcium ion binding"/>
    <property type="evidence" value="ECO:0007669"/>
    <property type="project" value="InterPro"/>
</dbReference>
<accession>A0A507QUJ5</accession>
<evidence type="ECO:0000313" key="8">
    <source>
        <dbReference type="Proteomes" id="UP000319663"/>
    </source>
</evidence>
<dbReference type="Proteomes" id="UP000319663">
    <property type="component" value="Unassembled WGS sequence"/>
</dbReference>
<organism evidence="7 8">
    <name type="scientific">Monascus purpureus</name>
    <name type="common">Red mold</name>
    <name type="synonym">Monascus anka</name>
    <dbReference type="NCBI Taxonomy" id="5098"/>
    <lineage>
        <taxon>Eukaryota</taxon>
        <taxon>Fungi</taxon>
        <taxon>Dikarya</taxon>
        <taxon>Ascomycota</taxon>
        <taxon>Pezizomycotina</taxon>
        <taxon>Eurotiomycetes</taxon>
        <taxon>Eurotiomycetidae</taxon>
        <taxon>Eurotiales</taxon>
        <taxon>Aspergillaceae</taxon>
        <taxon>Monascus</taxon>
    </lineage>
</organism>
<reference evidence="7 8" key="1">
    <citation type="submission" date="2019-06" db="EMBL/GenBank/DDBJ databases">
        <title>Wine fermentation using esterase from Monascus purpureus.</title>
        <authorList>
            <person name="Geng C."/>
            <person name="Zhang Y."/>
        </authorList>
    </citation>
    <scope>NUCLEOTIDE SEQUENCE [LARGE SCALE GENOMIC DNA]</scope>
    <source>
        <strain evidence="7">HQ1</strain>
    </source>
</reference>
<dbReference type="GO" id="GO:0032469">
    <property type="term" value="P:endoplasmic reticulum calcium ion homeostasis"/>
    <property type="evidence" value="ECO:0007669"/>
    <property type="project" value="InterPro"/>
</dbReference>
<evidence type="ECO:0000256" key="5">
    <source>
        <dbReference type="SAM" id="MobiDB-lite"/>
    </source>
</evidence>
<keyword evidence="3 6" id="KW-1133">Transmembrane helix</keyword>
<comment type="caution">
    <text evidence="7">The sequence shown here is derived from an EMBL/GenBank/DDBJ whole genome shotgun (WGS) entry which is preliminary data.</text>
</comment>
<keyword evidence="8" id="KW-1185">Reference proteome</keyword>
<protein>
    <recommendedName>
        <fullName evidence="9">DUF1682 domain protein</fullName>
    </recommendedName>
</protein>
<dbReference type="GO" id="GO:0016020">
    <property type="term" value="C:membrane"/>
    <property type="evidence" value="ECO:0007669"/>
    <property type="project" value="UniProtKB-SubCell"/>
</dbReference>
<gene>
    <name evidence="7" type="ORF">MPDQ_008136</name>
</gene>
<evidence type="ECO:0000256" key="3">
    <source>
        <dbReference type="ARBA" id="ARBA00022989"/>
    </source>
</evidence>
<dbReference type="PANTHER" id="PTHR12883">
    <property type="entry name" value="ADIPOCYTE-SPECIFIC PROTEIN 4-RELATED"/>
    <property type="match status" value="1"/>
</dbReference>
<proteinExistence type="predicted"/>
<dbReference type="EMBL" id="VIFY01000097">
    <property type="protein sequence ID" value="TQB70725.1"/>
    <property type="molecule type" value="Genomic_DNA"/>
</dbReference>
<name>A0A507QUJ5_MONPU</name>
<feature type="compositionally biased region" description="Basic and acidic residues" evidence="5">
    <location>
        <begin position="414"/>
        <end position="434"/>
    </location>
</feature>
<sequence>MAGLFKNPFGGSQPSAAAEVDDDFADFVEPSAASVAAAASSSSSPVLFGTQATDKPVVPYTKWYRVWERTSPKDFIQEAMIMPFILLIVVFHLWGTRKNRRKAREWTRAHAPALQSEFAVVGFSGIPKKTKLDGDVGSTAELVAPESLLKEKSAQEFVTYATGRQNVAFLDVAIRLPKRYNPITYAMEYAFSFFFESWPVPAETVEAISYAFDGKEKDLVPVPGKDTSVLKVANSGYDNFIWAVVHKGYMRKFRQDRYDASMTFTRDNSKLPPWVTVMTESAEITDVLLTPELITAIEKAGDALEFLIITDQPVDKPMKLEETAPKKRIHLSLNLSASDPGYASTIPLFTQFLRLTDRLVASAHFRPEVTRKVRHAREEEIKRLRRADEEEKAEERKLAAEKLKKEERDRLLRSMSAEDQRKFLEREKEKEQKRSVKKYTRRG</sequence>
<evidence type="ECO:0000256" key="2">
    <source>
        <dbReference type="ARBA" id="ARBA00022692"/>
    </source>
</evidence>
<dbReference type="OrthoDB" id="10039147at2759"/>
<dbReference type="STRING" id="5098.A0A507QUJ5"/>
<feature type="transmembrane region" description="Helical" evidence="6">
    <location>
        <begin position="75"/>
        <end position="94"/>
    </location>
</feature>
<dbReference type="GO" id="GO:0005783">
    <property type="term" value="C:endoplasmic reticulum"/>
    <property type="evidence" value="ECO:0007669"/>
    <property type="project" value="InterPro"/>
</dbReference>
<comment type="subcellular location">
    <subcellularLocation>
        <location evidence="1">Membrane</location>
        <topology evidence="1">Single-pass membrane protein</topology>
    </subcellularLocation>
</comment>
<dbReference type="PANTHER" id="PTHR12883:SF0">
    <property type="entry name" value="PAT COMPLEX SUBUNIT CCDC47"/>
    <property type="match status" value="1"/>
</dbReference>
<dbReference type="InterPro" id="IPR012879">
    <property type="entry name" value="CCDC47"/>
</dbReference>
<dbReference type="Pfam" id="PF07946">
    <property type="entry name" value="CCDC47"/>
    <property type="match status" value="1"/>
</dbReference>